<dbReference type="Pfam" id="PF00149">
    <property type="entry name" value="Metallophos"/>
    <property type="match status" value="1"/>
</dbReference>
<dbReference type="GO" id="GO:0009245">
    <property type="term" value="P:lipid A biosynthetic process"/>
    <property type="evidence" value="ECO:0007669"/>
    <property type="project" value="TreeGrafter"/>
</dbReference>
<evidence type="ECO:0000313" key="3">
    <source>
        <dbReference type="Proteomes" id="UP000317935"/>
    </source>
</evidence>
<protein>
    <submittedName>
        <fullName evidence="2">UDP-2,3-diacylglucosamine hydrolase</fullName>
    </submittedName>
</protein>
<dbReference type="Gene3D" id="3.60.21.10">
    <property type="match status" value="1"/>
</dbReference>
<reference evidence="2 3" key="1">
    <citation type="submission" date="2019-06" db="EMBL/GenBank/DDBJ databases">
        <title>Complete genome sequence of Helicobacter suis SNTW101c.</title>
        <authorList>
            <person name="Rimbara E."/>
            <person name="Suzuki M."/>
            <person name="Matsui H."/>
            <person name="Nakamura M."/>
            <person name="Mori S."/>
            <person name="Shibayama K."/>
        </authorList>
    </citation>
    <scope>NUCLEOTIDE SEQUENCE [LARGE SCALE GENOMIC DNA]</scope>
    <source>
        <strain evidence="2 3">SNTW101c</strain>
    </source>
</reference>
<proteinExistence type="predicted"/>
<dbReference type="RefSeq" id="WP_064430118.1">
    <property type="nucleotide sequence ID" value="NZ_BDAO01000009.1"/>
</dbReference>
<dbReference type="GO" id="GO:0008758">
    <property type="term" value="F:UDP-2,3-diacylglucosamine hydrolase activity"/>
    <property type="evidence" value="ECO:0007669"/>
    <property type="project" value="TreeGrafter"/>
</dbReference>
<dbReference type="Proteomes" id="UP000317935">
    <property type="component" value="Chromosome"/>
</dbReference>
<name>A0A6J4CYR9_9HELI</name>
<dbReference type="InterPro" id="IPR029052">
    <property type="entry name" value="Metallo-depent_PP-like"/>
</dbReference>
<dbReference type="PANTHER" id="PTHR34990">
    <property type="entry name" value="UDP-2,3-DIACYLGLUCOSAMINE HYDROLASE-RELATED"/>
    <property type="match status" value="1"/>
</dbReference>
<organism evidence="2 3">
    <name type="scientific">Helicobacter suis</name>
    <dbReference type="NCBI Taxonomy" id="104628"/>
    <lineage>
        <taxon>Bacteria</taxon>
        <taxon>Pseudomonadati</taxon>
        <taxon>Campylobacterota</taxon>
        <taxon>Epsilonproteobacteria</taxon>
        <taxon>Campylobacterales</taxon>
        <taxon>Helicobacteraceae</taxon>
        <taxon>Helicobacter</taxon>
    </lineage>
</organism>
<sequence>MRVAREVLEGAIFVSDVHHQESLSHFPRLLNHLLASPPSQLFLMGDIFQILVGSVKSSYRPYISILEQLELLSQKSTLFYFEGNHDFGLTQLSYLKNIQIYPRKIQPIPFTCQHKLFLLAHGDLFLKWGYEIYIRLLSSQFSIKTLGFLDQIIPLYAPLTAPIYHKKIRSLIPNQEVFKDFSKQRLACYEHWRAKIAPTLNLGGVIEGHFHIGRFYKSDQNLLYAALPSFYHNQEICQYMGIKTGLQIRRLN</sequence>
<accession>A0A6J4CYR9</accession>
<dbReference type="GO" id="GO:0016020">
    <property type="term" value="C:membrane"/>
    <property type="evidence" value="ECO:0007669"/>
    <property type="project" value="GOC"/>
</dbReference>
<feature type="domain" description="Calcineurin-like phosphoesterase" evidence="1">
    <location>
        <begin position="12"/>
        <end position="153"/>
    </location>
</feature>
<dbReference type="EMBL" id="AP019774">
    <property type="protein sequence ID" value="BCD70294.1"/>
    <property type="molecule type" value="Genomic_DNA"/>
</dbReference>
<dbReference type="PANTHER" id="PTHR34990:SF2">
    <property type="entry name" value="BLL8164 PROTEIN"/>
    <property type="match status" value="1"/>
</dbReference>
<dbReference type="OrthoDB" id="270739at2"/>
<evidence type="ECO:0000313" key="2">
    <source>
        <dbReference type="EMBL" id="BCD70294.1"/>
    </source>
</evidence>
<keyword evidence="2" id="KW-0378">Hydrolase</keyword>
<evidence type="ECO:0000259" key="1">
    <source>
        <dbReference type="Pfam" id="PF00149"/>
    </source>
</evidence>
<dbReference type="AlphaFoldDB" id="A0A6J4CYR9"/>
<dbReference type="InterPro" id="IPR043461">
    <property type="entry name" value="LpxH-like"/>
</dbReference>
<dbReference type="InterPro" id="IPR004843">
    <property type="entry name" value="Calcineurin-like_PHP"/>
</dbReference>
<gene>
    <name evidence="2" type="ORF">SNTW_09390</name>
</gene>
<dbReference type="SUPFAM" id="SSF56300">
    <property type="entry name" value="Metallo-dependent phosphatases"/>
    <property type="match status" value="1"/>
</dbReference>